<dbReference type="SUPFAM" id="SSF55174">
    <property type="entry name" value="Alpha-L RNA-binding motif"/>
    <property type="match status" value="1"/>
</dbReference>
<evidence type="ECO:0000256" key="1">
    <source>
        <dbReference type="ARBA" id="ARBA00022555"/>
    </source>
</evidence>
<dbReference type="InterPro" id="IPR025490">
    <property type="entry name" value="RqcP"/>
</dbReference>
<evidence type="ECO:0000259" key="5">
    <source>
        <dbReference type="SMART" id="SM00363"/>
    </source>
</evidence>
<dbReference type="SMART" id="SM00363">
    <property type="entry name" value="S4"/>
    <property type="match status" value="1"/>
</dbReference>
<reference evidence="6" key="1">
    <citation type="submission" date="2019-08" db="EMBL/GenBank/DDBJ databases">
        <authorList>
            <person name="Kucharzyk K."/>
            <person name="Murdoch R.W."/>
            <person name="Higgins S."/>
            <person name="Loffler F."/>
        </authorList>
    </citation>
    <scope>NUCLEOTIDE SEQUENCE</scope>
</reference>
<dbReference type="PIRSF" id="PIRSF038881">
    <property type="entry name" value="RNAbp_HP1423"/>
    <property type="match status" value="1"/>
</dbReference>
<keyword evidence="4" id="KW-0648">Protein biosynthesis</keyword>
<dbReference type="Gene3D" id="3.10.290.10">
    <property type="entry name" value="RNA-binding S4 domain"/>
    <property type="match status" value="1"/>
</dbReference>
<dbReference type="GO" id="GO:0000049">
    <property type="term" value="F:tRNA binding"/>
    <property type="evidence" value="ECO:0007669"/>
    <property type="project" value="UniProtKB-KW"/>
</dbReference>
<protein>
    <recommendedName>
        <fullName evidence="5">RNA-binding S4 domain-containing protein</fullName>
    </recommendedName>
</protein>
<gene>
    <name evidence="6" type="ORF">SDC9_152961</name>
</gene>
<feature type="domain" description="RNA-binding S4" evidence="5">
    <location>
        <begin position="4"/>
        <end position="64"/>
    </location>
</feature>
<dbReference type="EMBL" id="VSSQ01051617">
    <property type="protein sequence ID" value="MPN05708.1"/>
    <property type="molecule type" value="Genomic_DNA"/>
</dbReference>
<dbReference type="PROSITE" id="PS50889">
    <property type="entry name" value="S4"/>
    <property type="match status" value="1"/>
</dbReference>
<proteinExistence type="predicted"/>
<organism evidence="6">
    <name type="scientific">bioreactor metagenome</name>
    <dbReference type="NCBI Taxonomy" id="1076179"/>
    <lineage>
        <taxon>unclassified sequences</taxon>
        <taxon>metagenomes</taxon>
        <taxon>ecological metagenomes</taxon>
    </lineage>
</organism>
<dbReference type="GO" id="GO:0019843">
    <property type="term" value="F:rRNA binding"/>
    <property type="evidence" value="ECO:0007669"/>
    <property type="project" value="UniProtKB-KW"/>
</dbReference>
<accession>A0A645EUJ7</accession>
<dbReference type="AlphaFoldDB" id="A0A645EUJ7"/>
<dbReference type="CDD" id="cd00165">
    <property type="entry name" value="S4"/>
    <property type="match status" value="1"/>
</dbReference>
<dbReference type="InterPro" id="IPR036986">
    <property type="entry name" value="S4_RNA-bd_sf"/>
</dbReference>
<evidence type="ECO:0000256" key="3">
    <source>
        <dbReference type="ARBA" id="ARBA00022884"/>
    </source>
</evidence>
<keyword evidence="1" id="KW-0820">tRNA-binding</keyword>
<evidence type="ECO:0000256" key="2">
    <source>
        <dbReference type="ARBA" id="ARBA00022730"/>
    </source>
</evidence>
<comment type="caution">
    <text evidence="6">The sequence shown here is derived from an EMBL/GenBank/DDBJ whole genome shotgun (WGS) entry which is preliminary data.</text>
</comment>
<evidence type="ECO:0000313" key="6">
    <source>
        <dbReference type="EMBL" id="MPN05708.1"/>
    </source>
</evidence>
<dbReference type="InterPro" id="IPR002942">
    <property type="entry name" value="S4_RNA-bd"/>
</dbReference>
<evidence type="ECO:0000256" key="4">
    <source>
        <dbReference type="ARBA" id="ARBA00022917"/>
    </source>
</evidence>
<dbReference type="GO" id="GO:0006412">
    <property type="term" value="P:translation"/>
    <property type="evidence" value="ECO:0007669"/>
    <property type="project" value="UniProtKB-KW"/>
</dbReference>
<keyword evidence="2" id="KW-0699">rRNA-binding</keyword>
<name>A0A645EUJ7_9ZZZZ</name>
<keyword evidence="3" id="KW-0694">RNA-binding</keyword>
<sequence length="93" mass="10548">MKLLRLDKYLKLSRLIKRRTVAQEMAEIGAVRVNKRQCKPAAEVREGDVVEIAYPRRVLTVKVLTADETALKRNAPAYTVIDEKEAAAGEKPW</sequence>
<dbReference type="Pfam" id="PF01479">
    <property type="entry name" value="S4"/>
    <property type="match status" value="1"/>
</dbReference>